<dbReference type="EMBL" id="CM016560">
    <property type="protein sequence ID" value="TKV91736.1"/>
    <property type="molecule type" value="Genomic_DNA"/>
</dbReference>
<dbReference type="Gramene" id="TKV91736">
    <property type="protein sequence ID" value="TKV91736"/>
    <property type="gene ID" value="SEVIR_9G117201v2"/>
</dbReference>
<feature type="compositionally biased region" description="Gly residues" evidence="1">
    <location>
        <begin position="1"/>
        <end position="13"/>
    </location>
</feature>
<feature type="compositionally biased region" description="Low complexity" evidence="1">
    <location>
        <begin position="96"/>
        <end position="106"/>
    </location>
</feature>
<evidence type="ECO:0000256" key="1">
    <source>
        <dbReference type="SAM" id="MobiDB-lite"/>
    </source>
</evidence>
<proteinExistence type="predicted"/>
<organism evidence="2 3">
    <name type="scientific">Setaria viridis</name>
    <name type="common">Green bristlegrass</name>
    <name type="synonym">Setaria italica subsp. viridis</name>
    <dbReference type="NCBI Taxonomy" id="4556"/>
    <lineage>
        <taxon>Eukaryota</taxon>
        <taxon>Viridiplantae</taxon>
        <taxon>Streptophyta</taxon>
        <taxon>Embryophyta</taxon>
        <taxon>Tracheophyta</taxon>
        <taxon>Spermatophyta</taxon>
        <taxon>Magnoliopsida</taxon>
        <taxon>Liliopsida</taxon>
        <taxon>Poales</taxon>
        <taxon>Poaceae</taxon>
        <taxon>PACMAD clade</taxon>
        <taxon>Panicoideae</taxon>
        <taxon>Panicodae</taxon>
        <taxon>Paniceae</taxon>
        <taxon>Cenchrinae</taxon>
        <taxon>Setaria</taxon>
    </lineage>
</organism>
<evidence type="ECO:0000313" key="3">
    <source>
        <dbReference type="Proteomes" id="UP000298652"/>
    </source>
</evidence>
<reference evidence="2" key="1">
    <citation type="submission" date="2019-03" db="EMBL/GenBank/DDBJ databases">
        <title>WGS assembly of Setaria viridis.</title>
        <authorList>
            <person name="Huang P."/>
            <person name="Jenkins J."/>
            <person name="Grimwood J."/>
            <person name="Barry K."/>
            <person name="Healey A."/>
            <person name="Mamidi S."/>
            <person name="Sreedasyam A."/>
            <person name="Shu S."/>
            <person name="Feldman M."/>
            <person name="Wu J."/>
            <person name="Yu Y."/>
            <person name="Chen C."/>
            <person name="Johnson J."/>
            <person name="Rokhsar D."/>
            <person name="Baxter I."/>
            <person name="Schmutz J."/>
            <person name="Brutnell T."/>
            <person name="Kellogg E."/>
        </authorList>
    </citation>
    <scope>NUCLEOTIDE SEQUENCE [LARGE SCALE GENOMIC DNA]</scope>
</reference>
<name>A0A4U6T4F2_SETVI</name>
<feature type="region of interest" description="Disordered" evidence="1">
    <location>
        <begin position="1"/>
        <end position="24"/>
    </location>
</feature>
<dbReference type="AlphaFoldDB" id="A0A4U6T4F2"/>
<feature type="region of interest" description="Disordered" evidence="1">
    <location>
        <begin position="55"/>
        <end position="111"/>
    </location>
</feature>
<feature type="compositionally biased region" description="Pro residues" evidence="1">
    <location>
        <begin position="76"/>
        <end position="86"/>
    </location>
</feature>
<sequence>MAKGGGGDGGGSGAEPAGGAVSVSADPAGAELAGVATGACHAAGEEGGVPCHVHLWRRGEVNPQHPGPPRRRAPHPRPPQPRPPRLPVGRNEESSKSSCSQSPSVSHLPASFIGPIVRFGAAAC</sequence>
<gene>
    <name evidence="2" type="ORF">SEVIR_9G117201v2</name>
</gene>
<protein>
    <submittedName>
        <fullName evidence="2">Uncharacterized protein</fullName>
    </submittedName>
</protein>
<evidence type="ECO:0000313" key="2">
    <source>
        <dbReference type="EMBL" id="TKV91736.1"/>
    </source>
</evidence>
<dbReference type="Proteomes" id="UP000298652">
    <property type="component" value="Chromosome 9"/>
</dbReference>
<accession>A0A4U6T4F2</accession>
<keyword evidence="3" id="KW-1185">Reference proteome</keyword>